<dbReference type="EMBL" id="KV417494">
    <property type="protein sequence ID" value="KZP30350.1"/>
    <property type="molecule type" value="Genomic_DNA"/>
</dbReference>
<dbReference type="Proteomes" id="UP000076532">
    <property type="component" value="Unassembled WGS sequence"/>
</dbReference>
<proteinExistence type="predicted"/>
<evidence type="ECO:0000313" key="2">
    <source>
        <dbReference type="Proteomes" id="UP000076532"/>
    </source>
</evidence>
<dbReference type="AlphaFoldDB" id="A0A166T8U2"/>
<organism evidence="1 2">
    <name type="scientific">Athelia psychrophila</name>
    <dbReference type="NCBI Taxonomy" id="1759441"/>
    <lineage>
        <taxon>Eukaryota</taxon>
        <taxon>Fungi</taxon>
        <taxon>Dikarya</taxon>
        <taxon>Basidiomycota</taxon>
        <taxon>Agaricomycotina</taxon>
        <taxon>Agaricomycetes</taxon>
        <taxon>Agaricomycetidae</taxon>
        <taxon>Atheliales</taxon>
        <taxon>Atheliaceae</taxon>
        <taxon>Athelia</taxon>
    </lineage>
</organism>
<keyword evidence="2" id="KW-1185">Reference proteome</keyword>
<evidence type="ECO:0000313" key="1">
    <source>
        <dbReference type="EMBL" id="KZP30350.1"/>
    </source>
</evidence>
<accession>A0A166T8U2</accession>
<gene>
    <name evidence="1" type="ORF">FIBSPDRAFT_884261</name>
</gene>
<dbReference type="OrthoDB" id="3270058at2759"/>
<protein>
    <submittedName>
        <fullName evidence="1">Uncharacterized protein</fullName>
    </submittedName>
</protein>
<reference evidence="1 2" key="1">
    <citation type="journal article" date="2016" name="Mol. Biol. Evol.">
        <title>Comparative Genomics of Early-Diverging Mushroom-Forming Fungi Provides Insights into the Origins of Lignocellulose Decay Capabilities.</title>
        <authorList>
            <person name="Nagy L.G."/>
            <person name="Riley R."/>
            <person name="Tritt A."/>
            <person name="Adam C."/>
            <person name="Daum C."/>
            <person name="Floudas D."/>
            <person name="Sun H."/>
            <person name="Yadav J.S."/>
            <person name="Pangilinan J."/>
            <person name="Larsson K.H."/>
            <person name="Matsuura K."/>
            <person name="Barry K."/>
            <person name="Labutti K."/>
            <person name="Kuo R."/>
            <person name="Ohm R.A."/>
            <person name="Bhattacharya S.S."/>
            <person name="Shirouzu T."/>
            <person name="Yoshinaga Y."/>
            <person name="Martin F.M."/>
            <person name="Grigoriev I.V."/>
            <person name="Hibbett D.S."/>
        </authorList>
    </citation>
    <scope>NUCLEOTIDE SEQUENCE [LARGE SCALE GENOMIC DNA]</scope>
    <source>
        <strain evidence="1 2">CBS 109695</strain>
    </source>
</reference>
<name>A0A166T8U2_9AGAM</name>
<sequence>MIICAATSRPGPLCELDILVLHKVDGLEEVITQAKSGEVQRVWDTYGPQKGRAIIPKWALIKVTINRRERVFSLIQDDFDNNGARFWPSFNFHPPLGGPITISLFAK</sequence>